<dbReference type="AlphaFoldDB" id="A0A0J6YLV5"/>
<feature type="region of interest" description="Disordered" evidence="1">
    <location>
        <begin position="32"/>
        <end position="58"/>
    </location>
</feature>
<proteinExistence type="predicted"/>
<name>A0A0J6YLV5_COCIT</name>
<gene>
    <name evidence="2" type="ORF">CIRG_07800</name>
</gene>
<evidence type="ECO:0000313" key="3">
    <source>
        <dbReference type="Proteomes" id="UP000054565"/>
    </source>
</evidence>
<accession>A0A0J6YLV5</accession>
<organism evidence="2 3">
    <name type="scientific">Coccidioides immitis RMSCC 2394</name>
    <dbReference type="NCBI Taxonomy" id="404692"/>
    <lineage>
        <taxon>Eukaryota</taxon>
        <taxon>Fungi</taxon>
        <taxon>Dikarya</taxon>
        <taxon>Ascomycota</taxon>
        <taxon>Pezizomycotina</taxon>
        <taxon>Eurotiomycetes</taxon>
        <taxon>Eurotiomycetidae</taxon>
        <taxon>Onygenales</taxon>
        <taxon>Onygenaceae</taxon>
        <taxon>Coccidioides</taxon>
    </lineage>
</organism>
<evidence type="ECO:0000313" key="2">
    <source>
        <dbReference type="EMBL" id="KMP08119.1"/>
    </source>
</evidence>
<dbReference type="Proteomes" id="UP000054565">
    <property type="component" value="Unassembled WGS sequence"/>
</dbReference>
<dbReference type="EMBL" id="DS028097">
    <property type="protein sequence ID" value="KMP08119.1"/>
    <property type="molecule type" value="Genomic_DNA"/>
</dbReference>
<protein>
    <submittedName>
        <fullName evidence="2">Uncharacterized protein</fullName>
    </submittedName>
</protein>
<reference evidence="3" key="1">
    <citation type="journal article" date="2010" name="Genome Res.">
        <title>Population genomic sequencing of Coccidioides fungi reveals recent hybridization and transposon control.</title>
        <authorList>
            <person name="Neafsey D.E."/>
            <person name="Barker B.M."/>
            <person name="Sharpton T.J."/>
            <person name="Stajich J.E."/>
            <person name="Park D.J."/>
            <person name="Whiston E."/>
            <person name="Hung C.-Y."/>
            <person name="McMahan C."/>
            <person name="White J."/>
            <person name="Sykes S."/>
            <person name="Heiman D."/>
            <person name="Young S."/>
            <person name="Zeng Q."/>
            <person name="Abouelleil A."/>
            <person name="Aftuck L."/>
            <person name="Bessette D."/>
            <person name="Brown A."/>
            <person name="FitzGerald M."/>
            <person name="Lui A."/>
            <person name="Macdonald J.P."/>
            <person name="Priest M."/>
            <person name="Orbach M.J."/>
            <person name="Galgiani J.N."/>
            <person name="Kirkland T.N."/>
            <person name="Cole G.T."/>
            <person name="Birren B.W."/>
            <person name="Henn M.R."/>
            <person name="Taylor J.W."/>
            <person name="Rounsley S.D."/>
        </authorList>
    </citation>
    <scope>NUCLEOTIDE SEQUENCE [LARGE SCALE GENOMIC DNA]</scope>
    <source>
        <strain evidence="3">RMSCC 2394</strain>
    </source>
</reference>
<evidence type="ECO:0000256" key="1">
    <source>
        <dbReference type="SAM" id="MobiDB-lite"/>
    </source>
</evidence>
<sequence>MPTVVDGGALCSAFGLSLAGISRRCQALVAATSDSAREDSGSSPMTQRTRHRPTSAHRQRCTPAAAKVCCGGFPGTEPRWRNDVAITFNALPVLGPWSPLSNHHRSLPKPGQ</sequence>
<feature type="compositionally biased region" description="Basic residues" evidence="1">
    <location>
        <begin position="48"/>
        <end position="58"/>
    </location>
</feature>